<dbReference type="GO" id="GO:0051536">
    <property type="term" value="F:iron-sulfur cluster binding"/>
    <property type="evidence" value="ECO:0007669"/>
    <property type="project" value="UniProtKB-KW"/>
</dbReference>
<name>A0A1I1Z612_9ACTN</name>
<dbReference type="CDD" id="cd01335">
    <property type="entry name" value="Radical_SAM"/>
    <property type="match status" value="1"/>
</dbReference>
<dbReference type="PANTHER" id="PTHR11228:SF34">
    <property type="entry name" value="TUNGSTEN-CONTAINING ALDEHYDE FERREDOXIN OXIDOREDUCTASE COFACTOR MODIFYING PROTEIN"/>
    <property type="match status" value="1"/>
</dbReference>
<dbReference type="CDD" id="cd21109">
    <property type="entry name" value="SPASM"/>
    <property type="match status" value="1"/>
</dbReference>
<keyword evidence="4" id="KW-0411">Iron-sulfur</keyword>
<dbReference type="SFLD" id="SFLDG01386">
    <property type="entry name" value="main_SPASM_domain-containing"/>
    <property type="match status" value="1"/>
</dbReference>
<reference evidence="8" key="1">
    <citation type="submission" date="2016-10" db="EMBL/GenBank/DDBJ databases">
        <authorList>
            <person name="Varghese N."/>
            <person name="Submissions S."/>
        </authorList>
    </citation>
    <scope>NUCLEOTIDE SEQUENCE [LARGE SCALE GENOMIC DNA]</scope>
    <source>
        <strain evidence="8">DSM 45004</strain>
    </source>
</reference>
<dbReference type="PANTHER" id="PTHR11228">
    <property type="entry name" value="RADICAL SAM DOMAIN PROTEIN"/>
    <property type="match status" value="1"/>
</dbReference>
<keyword evidence="3" id="KW-0408">Iron</keyword>
<dbReference type="Proteomes" id="UP000198716">
    <property type="component" value="Unassembled WGS sequence"/>
</dbReference>
<dbReference type="InterPro" id="IPR013785">
    <property type="entry name" value="Aldolase_TIM"/>
</dbReference>
<dbReference type="GO" id="GO:0046872">
    <property type="term" value="F:metal ion binding"/>
    <property type="evidence" value="ECO:0007669"/>
    <property type="project" value="UniProtKB-KW"/>
</dbReference>
<dbReference type="GO" id="GO:0003824">
    <property type="term" value="F:catalytic activity"/>
    <property type="evidence" value="ECO:0007669"/>
    <property type="project" value="InterPro"/>
</dbReference>
<dbReference type="SFLD" id="SFLDG01216">
    <property type="entry name" value="thioether_bond_formation_requi"/>
    <property type="match status" value="1"/>
</dbReference>
<evidence type="ECO:0000313" key="8">
    <source>
        <dbReference type="Proteomes" id="UP000198716"/>
    </source>
</evidence>
<keyword evidence="2" id="KW-0479">Metal-binding</keyword>
<dbReference type="Pfam" id="PF04055">
    <property type="entry name" value="Radical_SAM"/>
    <property type="match status" value="1"/>
</dbReference>
<sequence>MRDLSFVWLEITGKCQLECTHCYADSGPRGSHGNMTEADWCNVLDQAGRLGTRLVQFIGGEPTLHPSCSALVDHALNRRMHVEVFSNLVHVRPAMWEVLSRPGVRLATSYYSDDPSEHAAVTRRDTHARTKANIAEAVRRSIPLRVGVVDLADTQRSEQAVAELRELGVTDIGTDRLRQVGRGVREDETGLDQLCGHCGDGAVAIACDGEVWPCVFARWMPVGNARQNTLSEILAGNRMHSVERQLRDHFGTVPEAACDPKCGPNCGPACSPSCWPTGAGPCGPKGGCQPNYDV</sequence>
<protein>
    <submittedName>
        <fullName evidence="7">Iron-sulfur cluster-binding domain-containing protein</fullName>
    </submittedName>
</protein>
<evidence type="ECO:0000259" key="6">
    <source>
        <dbReference type="Pfam" id="PF13186"/>
    </source>
</evidence>
<evidence type="ECO:0000313" key="7">
    <source>
        <dbReference type="EMBL" id="SFE27171.1"/>
    </source>
</evidence>
<dbReference type="InterPro" id="IPR058240">
    <property type="entry name" value="rSAM_sf"/>
</dbReference>
<organism evidence="7 8">
    <name type="scientific">Actinopolyspora alba</name>
    <dbReference type="NCBI Taxonomy" id="673379"/>
    <lineage>
        <taxon>Bacteria</taxon>
        <taxon>Bacillati</taxon>
        <taxon>Actinomycetota</taxon>
        <taxon>Actinomycetes</taxon>
        <taxon>Actinopolysporales</taxon>
        <taxon>Actinopolysporaceae</taxon>
        <taxon>Actinopolyspora</taxon>
        <taxon>Actinopolyspora alba group</taxon>
    </lineage>
</organism>
<dbReference type="SFLD" id="SFLDG01067">
    <property type="entry name" value="SPASM/twitch_domain_containing"/>
    <property type="match status" value="1"/>
</dbReference>
<dbReference type="InterPro" id="IPR023885">
    <property type="entry name" value="4Fe4S-binding_SPASM_dom"/>
</dbReference>
<gene>
    <name evidence="7" type="ORF">SAMN04487819_11085</name>
</gene>
<evidence type="ECO:0000256" key="1">
    <source>
        <dbReference type="ARBA" id="ARBA00022691"/>
    </source>
</evidence>
<feature type="domain" description="4Fe4S-binding SPASM" evidence="6">
    <location>
        <begin position="195"/>
        <end position="248"/>
    </location>
</feature>
<dbReference type="InterPro" id="IPR007197">
    <property type="entry name" value="rSAM"/>
</dbReference>
<keyword evidence="8" id="KW-1185">Reference proteome</keyword>
<dbReference type="AlphaFoldDB" id="A0A1I1Z612"/>
<evidence type="ECO:0000256" key="4">
    <source>
        <dbReference type="ARBA" id="ARBA00023014"/>
    </source>
</evidence>
<evidence type="ECO:0000259" key="5">
    <source>
        <dbReference type="Pfam" id="PF04055"/>
    </source>
</evidence>
<proteinExistence type="predicted"/>
<dbReference type="InterPro" id="IPR050377">
    <property type="entry name" value="Radical_SAM_PqqE_MftC-like"/>
</dbReference>
<dbReference type="RefSeq" id="WP_217641687.1">
    <property type="nucleotide sequence ID" value="NZ_FOMZ01000010.1"/>
</dbReference>
<feature type="domain" description="Radical SAM core" evidence="5">
    <location>
        <begin position="10"/>
        <end position="143"/>
    </location>
</feature>
<evidence type="ECO:0000256" key="2">
    <source>
        <dbReference type="ARBA" id="ARBA00022723"/>
    </source>
</evidence>
<dbReference type="SFLD" id="SFLDS00029">
    <property type="entry name" value="Radical_SAM"/>
    <property type="match status" value="1"/>
</dbReference>
<keyword evidence="1" id="KW-0949">S-adenosyl-L-methionine</keyword>
<dbReference type="Gene3D" id="3.20.20.70">
    <property type="entry name" value="Aldolase class I"/>
    <property type="match status" value="1"/>
</dbReference>
<evidence type="ECO:0000256" key="3">
    <source>
        <dbReference type="ARBA" id="ARBA00023004"/>
    </source>
</evidence>
<dbReference type="SUPFAM" id="SSF102114">
    <property type="entry name" value="Radical SAM enzymes"/>
    <property type="match status" value="1"/>
</dbReference>
<dbReference type="EMBL" id="FOMZ01000010">
    <property type="protein sequence ID" value="SFE27171.1"/>
    <property type="molecule type" value="Genomic_DNA"/>
</dbReference>
<accession>A0A1I1Z612</accession>
<dbReference type="SFLD" id="SFLDF00365">
    <property type="entry name" value="thuricin_CD_(TrnCD-like)"/>
    <property type="match status" value="1"/>
</dbReference>
<dbReference type="Pfam" id="PF13186">
    <property type="entry name" value="SPASM"/>
    <property type="match status" value="1"/>
</dbReference>